<dbReference type="InterPro" id="IPR036388">
    <property type="entry name" value="WH-like_DNA-bd_sf"/>
</dbReference>
<dbReference type="FunFam" id="1.10.10.10:FF:000214">
    <property type="entry name" value="Methylated-DNA--protein-cysteine methyltransferase"/>
    <property type="match status" value="1"/>
</dbReference>
<feature type="domain" description="Methylated-DNA-[protein]-cysteine S-methyltransferase DNA binding" evidence="10">
    <location>
        <begin position="87"/>
        <end position="166"/>
    </location>
</feature>
<dbReference type="InterPro" id="IPR036631">
    <property type="entry name" value="MGMT_N_sf"/>
</dbReference>
<dbReference type="Pfam" id="PF02870">
    <property type="entry name" value="Methyltransf_1N"/>
    <property type="match status" value="1"/>
</dbReference>
<keyword evidence="6 9" id="KW-0227">DNA damage</keyword>
<evidence type="ECO:0000256" key="3">
    <source>
        <dbReference type="ARBA" id="ARBA00022490"/>
    </source>
</evidence>
<comment type="catalytic activity">
    <reaction evidence="1 9">
        <text>a 4-O-methyl-thymidine in DNA + L-cysteinyl-[protein] = a thymidine in DNA + S-methyl-L-cysteinyl-[protein]</text>
        <dbReference type="Rhea" id="RHEA:53428"/>
        <dbReference type="Rhea" id="RHEA-COMP:10131"/>
        <dbReference type="Rhea" id="RHEA-COMP:10132"/>
        <dbReference type="Rhea" id="RHEA-COMP:13555"/>
        <dbReference type="Rhea" id="RHEA-COMP:13556"/>
        <dbReference type="ChEBI" id="CHEBI:29950"/>
        <dbReference type="ChEBI" id="CHEBI:82612"/>
        <dbReference type="ChEBI" id="CHEBI:137386"/>
        <dbReference type="ChEBI" id="CHEBI:137387"/>
        <dbReference type="EC" id="2.1.1.63"/>
    </reaction>
</comment>
<name>A0AAI8DHC0_MAMSC</name>
<dbReference type="Pfam" id="PF01035">
    <property type="entry name" value="DNA_binding_1"/>
    <property type="match status" value="1"/>
</dbReference>
<dbReference type="GO" id="GO:0006307">
    <property type="term" value="P:DNA alkylation repair"/>
    <property type="evidence" value="ECO:0007669"/>
    <property type="project" value="UniProtKB-UniRule"/>
</dbReference>
<feature type="active site" description="Nucleophile; methyl group acceptor" evidence="9">
    <location>
        <position position="138"/>
    </location>
</feature>
<dbReference type="GO" id="GO:0003908">
    <property type="term" value="F:methylated-DNA-[protein]-cysteine S-methyltransferase activity"/>
    <property type="evidence" value="ECO:0007669"/>
    <property type="project" value="UniProtKB-UniRule"/>
</dbReference>
<dbReference type="InterPro" id="IPR001497">
    <property type="entry name" value="MethylDNA_cys_MeTrfase_AS"/>
</dbReference>
<dbReference type="SUPFAM" id="SSF46767">
    <property type="entry name" value="Methylated DNA-protein cysteine methyltransferase, C-terminal domain"/>
    <property type="match status" value="1"/>
</dbReference>
<dbReference type="InterPro" id="IPR008332">
    <property type="entry name" value="MethylG_MeTrfase_N"/>
</dbReference>
<dbReference type="NCBIfam" id="TIGR00589">
    <property type="entry name" value="ogt"/>
    <property type="match status" value="1"/>
</dbReference>
<dbReference type="GO" id="GO:0005737">
    <property type="term" value="C:cytoplasm"/>
    <property type="evidence" value="ECO:0007669"/>
    <property type="project" value="UniProtKB-SubCell"/>
</dbReference>
<dbReference type="KEGG" id="sscu:CEP64_03205"/>
<comment type="function">
    <text evidence="9">Involved in the cellular defense against the biological effects of O6-methylguanine (O6-MeG) and O4-methylthymine (O4-MeT) in DNA. Repairs the methylated nucleobase in DNA by stoichiometrically transferring the methyl group to a cysteine residue in the enzyme. This is a suicide reaction: the enzyme is irreversibly inactivated.</text>
</comment>
<keyword evidence="5 9" id="KW-0808">Transferase</keyword>
<evidence type="ECO:0000256" key="9">
    <source>
        <dbReference type="HAMAP-Rule" id="MF_00772"/>
    </source>
</evidence>
<dbReference type="InterPro" id="IPR036217">
    <property type="entry name" value="MethylDNA_cys_MeTrfase_DNAb"/>
</dbReference>
<evidence type="ECO:0000256" key="1">
    <source>
        <dbReference type="ARBA" id="ARBA00001286"/>
    </source>
</evidence>
<evidence type="ECO:0000259" key="10">
    <source>
        <dbReference type="Pfam" id="PF01035"/>
    </source>
</evidence>
<dbReference type="SUPFAM" id="SSF53155">
    <property type="entry name" value="Methylated DNA-protein cysteine methyltransferase domain"/>
    <property type="match status" value="1"/>
</dbReference>
<evidence type="ECO:0000256" key="7">
    <source>
        <dbReference type="ARBA" id="ARBA00023204"/>
    </source>
</evidence>
<proteinExistence type="inferred from homology"/>
<dbReference type="InterPro" id="IPR023546">
    <property type="entry name" value="MGMT"/>
</dbReference>
<dbReference type="Proteomes" id="UP000197058">
    <property type="component" value="Chromosome"/>
</dbReference>
<evidence type="ECO:0000256" key="5">
    <source>
        <dbReference type="ARBA" id="ARBA00022679"/>
    </source>
</evidence>
<dbReference type="EC" id="2.1.1.63" evidence="9"/>
<evidence type="ECO:0000313" key="12">
    <source>
        <dbReference type="EMBL" id="ASE33637.1"/>
    </source>
</evidence>
<dbReference type="GO" id="GO:0032259">
    <property type="term" value="P:methylation"/>
    <property type="evidence" value="ECO:0007669"/>
    <property type="project" value="UniProtKB-KW"/>
</dbReference>
<protein>
    <recommendedName>
        <fullName evidence="9">Methylated-DNA--protein-cysteine methyltransferase</fullName>
        <ecNumber evidence="9">2.1.1.63</ecNumber>
    </recommendedName>
    <alternativeName>
        <fullName evidence="9">6-O-methylguanine-DNA methyltransferase</fullName>
        <shortName evidence="9">MGMT</shortName>
    </alternativeName>
    <alternativeName>
        <fullName evidence="9">O-6-methylguanine-DNA-alkyltransferase</fullName>
    </alternativeName>
</protein>
<dbReference type="HAMAP" id="MF_00772">
    <property type="entry name" value="OGT"/>
    <property type="match status" value="1"/>
</dbReference>
<comment type="miscellaneous">
    <text evidence="9">This enzyme catalyzes only one turnover and therefore is not strictly catalytic. According to one definition, an enzyme is a biocatalyst that acts repeatedly and over many reaction cycles.</text>
</comment>
<comment type="catalytic activity">
    <reaction evidence="8 9">
        <text>a 6-O-methyl-2'-deoxyguanosine in DNA + L-cysteinyl-[protein] = S-methyl-L-cysteinyl-[protein] + a 2'-deoxyguanosine in DNA</text>
        <dbReference type="Rhea" id="RHEA:24000"/>
        <dbReference type="Rhea" id="RHEA-COMP:10131"/>
        <dbReference type="Rhea" id="RHEA-COMP:10132"/>
        <dbReference type="Rhea" id="RHEA-COMP:11367"/>
        <dbReference type="Rhea" id="RHEA-COMP:11368"/>
        <dbReference type="ChEBI" id="CHEBI:29950"/>
        <dbReference type="ChEBI" id="CHEBI:82612"/>
        <dbReference type="ChEBI" id="CHEBI:85445"/>
        <dbReference type="ChEBI" id="CHEBI:85448"/>
        <dbReference type="EC" id="2.1.1.63"/>
    </reaction>
</comment>
<dbReference type="EMBL" id="CP022046">
    <property type="protein sequence ID" value="ASE33637.1"/>
    <property type="molecule type" value="Genomic_DNA"/>
</dbReference>
<dbReference type="RefSeq" id="WP_088592239.1">
    <property type="nucleotide sequence ID" value="NZ_CP022046.2"/>
</dbReference>
<evidence type="ECO:0000256" key="4">
    <source>
        <dbReference type="ARBA" id="ARBA00022603"/>
    </source>
</evidence>
<dbReference type="PANTHER" id="PTHR10815">
    <property type="entry name" value="METHYLATED-DNA--PROTEIN-CYSTEINE METHYLTRANSFERASE"/>
    <property type="match status" value="1"/>
</dbReference>
<sequence>MALYQKLIQTNAGEMLAIANNEYLLMLHFTNKLSLEEELQIVRKQLNSEINDESNHVLDKLEEELNLYFEGNLSNFTTPIHFNFGTPFQQKVWRALCDIPFGETISYKQLAENIGKPTAFRAVANANGKNFITILVPCHRVIAADGSIGGYSSGIERKEILLDIEKNKSNIG</sequence>
<accession>A0AAI8DHC0</accession>
<dbReference type="Gene3D" id="3.30.160.70">
    <property type="entry name" value="Methylated DNA-protein cysteine methyltransferase domain"/>
    <property type="match status" value="1"/>
</dbReference>
<dbReference type="PROSITE" id="PS00374">
    <property type="entry name" value="MGMT"/>
    <property type="match status" value="1"/>
</dbReference>
<reference evidence="13" key="1">
    <citation type="submission" date="2017-06" db="EMBL/GenBank/DDBJ databases">
        <title>FDA dAtabase for Regulatory Grade micrObial Sequences (FDA-ARGOS): Supporting development and validation of Infectious Disease Dx tests.</title>
        <authorList>
            <person name="Goldberg B."/>
            <person name="Campos J."/>
            <person name="Tallon L."/>
            <person name="Sadzewicz L."/>
            <person name="Sengamalay N."/>
            <person name="Ott S."/>
            <person name="Godinez A."/>
            <person name="Nagaraj S."/>
            <person name="Vavikolanu K."/>
            <person name="Nadendla S."/>
            <person name="George J."/>
            <person name="Geyer C."/>
            <person name="Sichtig H."/>
        </authorList>
    </citation>
    <scope>NUCLEOTIDE SEQUENCE [LARGE SCALE GENOMIC DNA]</scope>
    <source>
        <strain evidence="13">FDAARGOS_285</strain>
    </source>
</reference>
<evidence type="ECO:0000259" key="11">
    <source>
        <dbReference type="Pfam" id="PF02870"/>
    </source>
</evidence>
<dbReference type="AlphaFoldDB" id="A0AAI8DHC0"/>
<keyword evidence="4 9" id="KW-0489">Methyltransferase</keyword>
<comment type="subcellular location">
    <subcellularLocation>
        <location evidence="9">Cytoplasm</location>
    </subcellularLocation>
</comment>
<evidence type="ECO:0000256" key="2">
    <source>
        <dbReference type="ARBA" id="ARBA00008711"/>
    </source>
</evidence>
<evidence type="ECO:0000256" key="8">
    <source>
        <dbReference type="ARBA" id="ARBA00049348"/>
    </source>
</evidence>
<dbReference type="Gene3D" id="1.10.10.10">
    <property type="entry name" value="Winged helix-like DNA-binding domain superfamily/Winged helix DNA-binding domain"/>
    <property type="match status" value="1"/>
</dbReference>
<gene>
    <name evidence="12" type="ORF">CEP64_03205</name>
</gene>
<organism evidence="12 13">
    <name type="scientific">Mammaliicoccus sciuri</name>
    <name type="common">Staphylococcus sciuri</name>
    <dbReference type="NCBI Taxonomy" id="1296"/>
    <lineage>
        <taxon>Bacteria</taxon>
        <taxon>Bacillati</taxon>
        <taxon>Bacillota</taxon>
        <taxon>Bacilli</taxon>
        <taxon>Bacillales</taxon>
        <taxon>Staphylococcaceae</taxon>
        <taxon>Mammaliicoccus</taxon>
    </lineage>
</organism>
<dbReference type="PANTHER" id="PTHR10815:SF5">
    <property type="entry name" value="METHYLATED-DNA--PROTEIN-CYSTEINE METHYLTRANSFERASE"/>
    <property type="match status" value="1"/>
</dbReference>
<comment type="similarity">
    <text evidence="2 9">Belongs to the MGMT family.</text>
</comment>
<feature type="domain" description="Methylguanine DNA methyltransferase ribonuclease-like" evidence="11">
    <location>
        <begin position="3"/>
        <end position="81"/>
    </location>
</feature>
<evidence type="ECO:0000313" key="13">
    <source>
        <dbReference type="Proteomes" id="UP000197058"/>
    </source>
</evidence>
<dbReference type="InterPro" id="IPR014048">
    <property type="entry name" value="MethylDNA_cys_MeTrfase_DNA-bd"/>
</dbReference>
<dbReference type="CDD" id="cd06445">
    <property type="entry name" value="ATase"/>
    <property type="match status" value="1"/>
</dbReference>
<evidence type="ECO:0000256" key="6">
    <source>
        <dbReference type="ARBA" id="ARBA00022763"/>
    </source>
</evidence>
<keyword evidence="7 9" id="KW-0234">DNA repair</keyword>
<keyword evidence="3 9" id="KW-0963">Cytoplasm</keyword>